<dbReference type="CDD" id="cd11280">
    <property type="entry name" value="gelsolin_like"/>
    <property type="match status" value="1"/>
</dbReference>
<feature type="compositionally biased region" description="Basic and acidic residues" evidence="3">
    <location>
        <begin position="1361"/>
        <end position="1370"/>
    </location>
</feature>
<feature type="compositionally biased region" description="Polar residues" evidence="3">
    <location>
        <begin position="197"/>
        <end position="211"/>
    </location>
</feature>
<feature type="region of interest" description="Disordered" evidence="3">
    <location>
        <begin position="1693"/>
        <end position="1786"/>
    </location>
</feature>
<dbReference type="Proteomes" id="UP000327468">
    <property type="component" value="Chromosome 21"/>
</dbReference>
<dbReference type="SMART" id="SM00262">
    <property type="entry name" value="GEL"/>
    <property type="match status" value="5"/>
</dbReference>
<dbReference type="CDD" id="cd11288">
    <property type="entry name" value="gelsolin_S5_like"/>
    <property type="match status" value="1"/>
</dbReference>
<dbReference type="GO" id="GO:0051015">
    <property type="term" value="F:actin filament binding"/>
    <property type="evidence" value="ECO:0007669"/>
    <property type="project" value="InterPro"/>
</dbReference>
<feature type="compositionally biased region" description="Low complexity" evidence="3">
    <location>
        <begin position="280"/>
        <end position="296"/>
    </location>
</feature>
<dbReference type="CDD" id="cd11289">
    <property type="entry name" value="gelsolin_S2_like"/>
    <property type="match status" value="1"/>
</dbReference>
<feature type="region of interest" description="Disordered" evidence="3">
    <location>
        <begin position="244"/>
        <end position="390"/>
    </location>
</feature>
<dbReference type="Gene3D" id="3.40.20.10">
    <property type="entry name" value="Severin"/>
    <property type="match status" value="5"/>
</dbReference>
<feature type="region of interest" description="Disordered" evidence="3">
    <location>
        <begin position="622"/>
        <end position="742"/>
    </location>
</feature>
<dbReference type="SUPFAM" id="SSF55753">
    <property type="entry name" value="Actin depolymerizing proteins"/>
    <property type="match status" value="5"/>
</dbReference>
<feature type="region of interest" description="Disordered" evidence="3">
    <location>
        <begin position="994"/>
        <end position="1049"/>
    </location>
</feature>
<feature type="compositionally biased region" description="Low complexity" evidence="3">
    <location>
        <begin position="1707"/>
        <end position="1732"/>
    </location>
</feature>
<dbReference type="GO" id="GO:0008154">
    <property type="term" value="P:actin polymerization or depolymerization"/>
    <property type="evidence" value="ECO:0007669"/>
    <property type="project" value="TreeGrafter"/>
</dbReference>
<dbReference type="InterPro" id="IPR007122">
    <property type="entry name" value="Villin/Gelsolin"/>
</dbReference>
<evidence type="ECO:0000256" key="2">
    <source>
        <dbReference type="ARBA" id="ARBA00023203"/>
    </source>
</evidence>
<dbReference type="GO" id="GO:0005546">
    <property type="term" value="F:phosphatidylinositol-4,5-bisphosphate binding"/>
    <property type="evidence" value="ECO:0007669"/>
    <property type="project" value="TreeGrafter"/>
</dbReference>
<dbReference type="CDD" id="cd11293">
    <property type="entry name" value="gelsolin_S4_like"/>
    <property type="match status" value="1"/>
</dbReference>
<accession>A0A5N5L0F0</accession>
<dbReference type="GO" id="GO:0051014">
    <property type="term" value="P:actin filament severing"/>
    <property type="evidence" value="ECO:0007669"/>
    <property type="project" value="TreeGrafter"/>
</dbReference>
<comment type="caution">
    <text evidence="5">The sequence shown here is derived from an EMBL/GenBank/DDBJ whole genome shotgun (WGS) entry which is preliminary data.</text>
</comment>
<name>A0A5N5L0F0_PANHP</name>
<dbReference type="InterPro" id="IPR003128">
    <property type="entry name" value="Villin_headpiece"/>
</dbReference>
<reference evidence="5 6" key="1">
    <citation type="submission" date="2019-06" db="EMBL/GenBank/DDBJ databases">
        <title>A chromosome-scale genome assembly of the striped catfish, Pangasianodon hypophthalmus.</title>
        <authorList>
            <person name="Wen M."/>
            <person name="Zahm M."/>
            <person name="Roques C."/>
            <person name="Cabau C."/>
            <person name="Klopp C."/>
            <person name="Donnadieu C."/>
            <person name="Jouanno E."/>
            <person name="Avarre J.-C."/>
            <person name="Campet M."/>
            <person name="Ha T.T.T."/>
            <person name="Dugue R."/>
            <person name="Lampietro C."/>
            <person name="Louis A."/>
            <person name="Herpin A."/>
            <person name="Echchiki A."/>
            <person name="Berthelot C."/>
            <person name="Parey E."/>
            <person name="Roest-Crollius H."/>
            <person name="Braasch I."/>
            <person name="Postlethwait J."/>
            <person name="Bobe J."/>
            <person name="Montfort J."/>
            <person name="Bouchez O."/>
            <person name="Begum T."/>
            <person name="Schartl M."/>
            <person name="Guiguen Y."/>
        </authorList>
    </citation>
    <scope>NUCLEOTIDE SEQUENCE [LARGE SCALE GENOMIC DNA]</scope>
    <source>
        <strain evidence="5 6">Indonesia</strain>
        <tissue evidence="5">Blood</tissue>
    </source>
</reference>
<organism evidence="5 6">
    <name type="scientific">Pangasianodon hypophthalmus</name>
    <name type="common">Striped catfish</name>
    <name type="synonym">Helicophagus hypophthalmus</name>
    <dbReference type="NCBI Taxonomy" id="310915"/>
    <lineage>
        <taxon>Eukaryota</taxon>
        <taxon>Metazoa</taxon>
        <taxon>Chordata</taxon>
        <taxon>Craniata</taxon>
        <taxon>Vertebrata</taxon>
        <taxon>Euteleostomi</taxon>
        <taxon>Actinopterygii</taxon>
        <taxon>Neopterygii</taxon>
        <taxon>Teleostei</taxon>
        <taxon>Ostariophysi</taxon>
        <taxon>Siluriformes</taxon>
        <taxon>Pangasiidae</taxon>
        <taxon>Pangasianodon</taxon>
    </lineage>
</organism>
<feature type="compositionally biased region" description="Basic and acidic residues" evidence="3">
    <location>
        <begin position="692"/>
        <end position="702"/>
    </location>
</feature>
<dbReference type="PROSITE" id="PS51089">
    <property type="entry name" value="HP"/>
    <property type="match status" value="1"/>
</dbReference>
<feature type="compositionally biased region" description="Basic and acidic residues" evidence="3">
    <location>
        <begin position="1218"/>
        <end position="1228"/>
    </location>
</feature>
<keyword evidence="6" id="KW-1185">Reference proteome</keyword>
<feature type="compositionally biased region" description="Basic and acidic residues" evidence="3">
    <location>
        <begin position="265"/>
        <end position="278"/>
    </location>
</feature>
<dbReference type="GO" id="GO:0051016">
    <property type="term" value="P:barbed-end actin filament capping"/>
    <property type="evidence" value="ECO:0007669"/>
    <property type="project" value="TreeGrafter"/>
</dbReference>
<keyword evidence="2" id="KW-0009">Actin-binding</keyword>
<dbReference type="SUPFAM" id="SSF47050">
    <property type="entry name" value="VHP, Villin headpiece domain"/>
    <property type="match status" value="1"/>
</dbReference>
<dbReference type="Pfam" id="PF00626">
    <property type="entry name" value="Gelsolin"/>
    <property type="match status" value="1"/>
</dbReference>
<feature type="region of interest" description="Disordered" evidence="3">
    <location>
        <begin position="1548"/>
        <end position="1626"/>
    </location>
</feature>
<dbReference type="InterPro" id="IPR007123">
    <property type="entry name" value="Gelsolin-like_dom"/>
</dbReference>
<feature type="compositionally biased region" description="Pro residues" evidence="3">
    <location>
        <begin position="1773"/>
        <end position="1783"/>
    </location>
</feature>
<feature type="region of interest" description="Disordered" evidence="3">
    <location>
        <begin position="412"/>
        <end position="468"/>
    </location>
</feature>
<feature type="region of interest" description="Disordered" evidence="3">
    <location>
        <begin position="1276"/>
        <end position="1311"/>
    </location>
</feature>
<feature type="compositionally biased region" description="Basic and acidic residues" evidence="3">
    <location>
        <begin position="164"/>
        <end position="181"/>
    </location>
</feature>
<dbReference type="PANTHER" id="PTHR11977">
    <property type="entry name" value="VILLIN"/>
    <property type="match status" value="1"/>
</dbReference>
<dbReference type="InterPro" id="IPR029006">
    <property type="entry name" value="ADF-H/Gelsolin-like_dom_sf"/>
</dbReference>
<feature type="region of interest" description="Disordered" evidence="3">
    <location>
        <begin position="1347"/>
        <end position="1385"/>
    </location>
</feature>
<feature type="region of interest" description="Disordered" evidence="3">
    <location>
        <begin position="1195"/>
        <end position="1243"/>
    </location>
</feature>
<feature type="compositionally biased region" description="Basic and acidic residues" evidence="3">
    <location>
        <begin position="1601"/>
        <end position="1626"/>
    </location>
</feature>
<feature type="compositionally biased region" description="Polar residues" evidence="3">
    <location>
        <begin position="1748"/>
        <end position="1771"/>
    </location>
</feature>
<feature type="compositionally biased region" description="Polar residues" evidence="3">
    <location>
        <begin position="628"/>
        <end position="637"/>
    </location>
</feature>
<evidence type="ECO:0000256" key="1">
    <source>
        <dbReference type="ARBA" id="ARBA00008418"/>
    </source>
</evidence>
<dbReference type="GO" id="GO:0015629">
    <property type="term" value="C:actin cytoskeleton"/>
    <property type="evidence" value="ECO:0007669"/>
    <property type="project" value="TreeGrafter"/>
</dbReference>
<protein>
    <recommendedName>
        <fullName evidence="4">HP domain-containing protein</fullName>
    </recommendedName>
</protein>
<dbReference type="GO" id="GO:0005737">
    <property type="term" value="C:cytoplasm"/>
    <property type="evidence" value="ECO:0007669"/>
    <property type="project" value="TreeGrafter"/>
</dbReference>
<evidence type="ECO:0000256" key="3">
    <source>
        <dbReference type="SAM" id="MobiDB-lite"/>
    </source>
</evidence>
<feature type="compositionally biased region" description="Polar residues" evidence="3">
    <location>
        <begin position="1063"/>
        <end position="1072"/>
    </location>
</feature>
<feature type="domain" description="HP" evidence="4">
    <location>
        <begin position="2884"/>
        <end position="2922"/>
    </location>
</feature>
<feature type="region of interest" description="Disordered" evidence="3">
    <location>
        <begin position="791"/>
        <end position="810"/>
    </location>
</feature>
<feature type="compositionally biased region" description="Low complexity" evidence="3">
    <location>
        <begin position="362"/>
        <end position="372"/>
    </location>
</feature>
<dbReference type="Gene3D" id="1.10.950.10">
    <property type="entry name" value="Villin headpiece domain"/>
    <property type="match status" value="1"/>
</dbReference>
<feature type="region of interest" description="Disordered" evidence="3">
    <location>
        <begin position="1062"/>
        <end position="1117"/>
    </location>
</feature>
<dbReference type="EMBL" id="VFJC01000022">
    <property type="protein sequence ID" value="KAB5535696.1"/>
    <property type="molecule type" value="Genomic_DNA"/>
</dbReference>
<feature type="compositionally biased region" description="Polar residues" evidence="3">
    <location>
        <begin position="1425"/>
        <end position="1435"/>
    </location>
</feature>
<feature type="region of interest" description="Disordered" evidence="3">
    <location>
        <begin position="1407"/>
        <end position="1435"/>
    </location>
</feature>
<feature type="region of interest" description="Disordered" evidence="3">
    <location>
        <begin position="757"/>
        <end position="778"/>
    </location>
</feature>
<feature type="compositionally biased region" description="Basic and acidic residues" evidence="3">
    <location>
        <begin position="316"/>
        <end position="343"/>
    </location>
</feature>
<proteinExistence type="inferred from homology"/>
<gene>
    <name evidence="5" type="ORF">PHYPO_G00120980</name>
</gene>
<feature type="compositionally biased region" description="Basic and acidic residues" evidence="3">
    <location>
        <begin position="815"/>
        <end position="840"/>
    </location>
</feature>
<comment type="similarity">
    <text evidence="1">Belongs to the villin/gelsolin family.</text>
</comment>
<evidence type="ECO:0000259" key="4">
    <source>
        <dbReference type="PROSITE" id="PS51089"/>
    </source>
</evidence>
<feature type="compositionally biased region" description="Basic and acidic residues" evidence="3">
    <location>
        <begin position="1291"/>
        <end position="1304"/>
    </location>
</feature>
<feature type="region of interest" description="Disordered" evidence="3">
    <location>
        <begin position="815"/>
        <end position="870"/>
    </location>
</feature>
<evidence type="ECO:0000313" key="6">
    <source>
        <dbReference type="Proteomes" id="UP000327468"/>
    </source>
</evidence>
<feature type="region of interest" description="Disordered" evidence="3">
    <location>
        <begin position="140"/>
        <end position="211"/>
    </location>
</feature>
<dbReference type="InterPro" id="IPR036886">
    <property type="entry name" value="Villin_headpiece_dom_sf"/>
</dbReference>
<dbReference type="PANTHER" id="PTHR11977:SF136">
    <property type="entry name" value="LOW QUALITY PROTEIN: SUPERVILLIN"/>
    <property type="match status" value="1"/>
</dbReference>
<feature type="compositionally biased region" description="Polar residues" evidence="3">
    <location>
        <begin position="677"/>
        <end position="687"/>
    </location>
</feature>
<evidence type="ECO:0000313" key="5">
    <source>
        <dbReference type="EMBL" id="KAB5535696.1"/>
    </source>
</evidence>
<sequence length="2922" mass="328063">MTECKRDHSSLVICWRMINSCHKIPESCSTWLLLSSARVNSPYINTGLGGESAAKICNATILQKEAPSFTREFSTEYKNTHTVTEDKILAVLPKVSELRKHFETDITSDNKMKRKERIARRLEGIETDVPSALATSMQYTPGQVTNRLLEEDTPRYTRASDSSEPVRRYSRDELDNTERQSRAQTWPNPQVPVHPEQASNPESTDVTSLSSKAERIARYKAERRRQLSERYGILLDQELDTDYTPRHTRARRESLDKQALPDGGHGQKQEQWREETGHDSSANRSRYSSSGVGRVSIPTDDSASRTHRERRNTFSSRDKRLDAEQESERVNLENYRRTPDSNRRSYPQEAPPSVEQGSAQQARGVAAVPRSPRAARRASLPSTRHGISPGDLFIEQQAQNILSRQGEWSLQKDLDGETNSHINWPSRIRGRERRAREDSLGRASDSGSDATSVRRLPVETPSHLAPNSESTIHLQTWATEPLGQQQNLNTEPSHYYRAHSAEPPRYQRAQSTESTRLRHLHSGEPQCAPNVEHLNYDQRLQGHPNNMSCQPDYTQLPLYYRDIQQPTQICRIPPQTHSRDRDFQQLFPEIRNAPQPELKYIHTHQPMLVGNASHHQPLLYKVGHESPSFGQNQQIASGYSHGQPLPYGPIEDLHPAYGHTPHHGPSYWPSQPPAPLNGNTACSSPRPSKTHGPPDHHGHADIPRLTPIGREGVETSQRASADHIPLFQREGRSASRTDQPSECLLRSRKAVLPSEIRRRERSVDDTMQRHTEEVVEGRRSRRIIQSEEIEQGGGVSVSQLDEGADKGRGKVGNFEMREEHDERRVSPLGEEGSKGEDRTSHMQNRAGQGDGKISESQESAGLGSKKRMQGESVGCEKMEEWWDDGQISRLGQVQHHGVGQFDGIIGKSEEQLQNIKHIKVPSRQVENWVSKSDVPQGLDKRLTQYEIKDGQSGGRIASFDKVELNENRNVKVDVENGEGQKMVQKETLELQCRQRRISQPEEGEEHLRRRRLSQSEDDRKGRRVRRISQSGNWDGQDQIGQTGGQMEGDRHKKINLDMPEAMDTTSTQQEGNYPSLHHRPDEVGCYLQSGSSLPQARHRRSRDELKPKVRTRSMSDIGVGQRSVAVRCLERAASRESIMATGMGQNARDTGTTNGEVGALDTRVSVAKLRHSYLENASGRRPELSEPKIDTAVMEADPAEVADQEKGQRRPRRYINPGDDRKASERFRTQPVTSAERLQSDRTLELHKAEVDEEKLDERAKMSVAAKRSLFRELEKTAESGVPKPRSRNAAVERRLRRTQDRARTQPVTTEEVVIAATSPDPPTQIATVQTTAPRFPSPTVVSTTMTNFSMKTPSAPDPAPQEKEKKEAPPGEVATGEGAGTEEPDLSTLSLAEKMALFNRLSHPPAQKAEGACADSRPRRRNARFQTQPITQGEVNQLQNGGLKLEPLSASLVRSVAAVTAQASVAMVTNLSMAIPADVHTETCPALSRTPTPAAPPNLLLPNQSPHDKLPAYERGVRYFSLTESGENCPPETCSPPPSEGLIQPAQGKGLAATVSANEQKQEEDHGCRLGLAESGEPKPPHVFNQRTHTHTITHTLSHTHGEREAGLANQKEREQEREHDRVRQQDWERGKDKILFSQGYLSPDVAQTEHSRVVASDAPETGPSVCTVSTAVVSLQSSPRTSTAASHTLTYLQHSPPCTPPKPQPKTIQPHFQSSSHSSPKTSPQTHPKPQSYLQSPPPPEAQIYPESSGQIQTKVSPQTINPTQSYSYTPPQPKVPPQTQPKPQYIIPNRIQSSPVAPEEPETMTSMSIKERLALLKKSGEEDWKNRMNKKQEVASMSNQIWEEQGFKKKEERAVIEEFASSEKVWEPVFASTYSPPPFHSTQKYQPVDHPCQRLGDGVEGQMSIEERKQMICTREEAWQSTGKGVANDSGQYTVAARMVKKGLAASSAVISPILSPVSAKLKNGVPAVSKPQEEIEVTADMESDKKLDKLETFLGRLNSKVTSLQETTLTVTEKAVKEVMRLDDEIFSKFYRHVTDIPRSMPRVPIDDDFDAIFGKHTPKLSSAMVHHKRAIRPLRNVQASRNPLKILAAREDIRHEYTEQRLNIGILESKRIKQEKMSKSSSISDAALAGLASKENYSSVSLRSVSMSEQVTNNSAAPYKKLMLMQVKGRRHVQTRLVEPRVSSLNSGDCFLLVTPEHCFVWIGEFANVIERAKASELATFIQLNHDLGCRATQVETIEEGVNFESPAAAEFWKILGGPASYQPAGTPEEDECFENAIIETNCIFRLVDDKLLPDDDFWGRVPRCSLLGSKEVLVFDFGSEVYVWHGKEVTLAQRKVAFQLAKHLWNGTFDYTNCDINPLDPGGCNSLIPRKGQGRPDWAIFGRLTEHNETSLFREKFLDWRETVESLPKSSSEHSFEQKLSQGTPSRLECAAYDVGLMLPVLQSPISMVLEGQDVGRGHGPVDSGCSEDRLRSLEISTLSVDVWHILEFDYSRLPKQSIGQFHEGDAYVVKWKYMVSAAVGNRQKPEQVRSAGPGREKCCYFFWQGRNSTVSEKGTSALMTIELDEERGAQVQVQQGKEPPCFLQCFNGGMIVHCGKREEEEENIQSEWRLYCVRGEVPVEGHLLEVACHCSSLRSRTSMILLNINKALIYLWHGCKTQSHTREVASTAADKIKEQRPLEAGLHSSCNVTILECEEGAEPIEFWEALGRKDRKAYDCMLQDPGKFNFTPRLFQLSSSSGEFVAQEFFYPSRTPDLVSAFPFLQEDLYSAPQPALFLVDNYHEVYLWQGWWPQDTETPGSARIRWDADRKCAMETVLRYCREKNEQNPQKSYLIHAGLEPLTFTNMFPSWEHREDIAEVMEQEAEMCNQITLVEDVLARLCQSIYPLAALQSRPLPHGVDPLRLEVYLSDEDFESGL</sequence>